<dbReference type="AlphaFoldDB" id="A0A3M2RSM5"/>
<evidence type="ECO:0000313" key="3">
    <source>
        <dbReference type="Proteomes" id="UP000277212"/>
    </source>
</evidence>
<dbReference type="EMBL" id="NKUJ01000295">
    <property type="protein sequence ID" value="RMJ08277.1"/>
    <property type="molecule type" value="Genomic_DNA"/>
</dbReference>
<evidence type="ECO:0000313" key="2">
    <source>
        <dbReference type="EMBL" id="RMJ08277.1"/>
    </source>
</evidence>
<feature type="region of interest" description="Disordered" evidence="1">
    <location>
        <begin position="158"/>
        <end position="177"/>
    </location>
</feature>
<comment type="caution">
    <text evidence="2">The sequence shown here is derived from an EMBL/GenBank/DDBJ whole genome shotgun (WGS) entry which is preliminary data.</text>
</comment>
<feature type="region of interest" description="Disordered" evidence="1">
    <location>
        <begin position="194"/>
        <end position="219"/>
    </location>
</feature>
<evidence type="ECO:0000256" key="1">
    <source>
        <dbReference type="SAM" id="MobiDB-lite"/>
    </source>
</evidence>
<protein>
    <submittedName>
        <fullName evidence="2">Uncharacterized protein</fullName>
    </submittedName>
</protein>
<proteinExistence type="predicted"/>
<feature type="compositionally biased region" description="Polar residues" evidence="1">
    <location>
        <begin position="209"/>
        <end position="219"/>
    </location>
</feature>
<dbReference type="OrthoDB" id="5091661at2759"/>
<gene>
    <name evidence="2" type="ORF">CDV36_012099</name>
</gene>
<reference evidence="2 3" key="1">
    <citation type="submission" date="2017-06" db="EMBL/GenBank/DDBJ databases">
        <title>Comparative genomic analysis of Ambrosia Fusariam Clade fungi.</title>
        <authorList>
            <person name="Stajich J.E."/>
            <person name="Carrillo J."/>
            <person name="Kijimoto T."/>
            <person name="Eskalen A."/>
            <person name="O'Donnell K."/>
            <person name="Kasson M."/>
        </authorList>
    </citation>
    <scope>NUCLEOTIDE SEQUENCE [LARGE SCALE GENOMIC DNA]</scope>
    <source>
        <strain evidence="2">UCR3666</strain>
    </source>
</reference>
<name>A0A3M2RSM5_9HYPO</name>
<keyword evidence="3" id="KW-1185">Reference proteome</keyword>
<dbReference type="Proteomes" id="UP000277212">
    <property type="component" value="Unassembled WGS sequence"/>
</dbReference>
<accession>A0A3M2RSM5</accession>
<organism evidence="2 3">
    <name type="scientific">Fusarium kuroshium</name>
    <dbReference type="NCBI Taxonomy" id="2010991"/>
    <lineage>
        <taxon>Eukaryota</taxon>
        <taxon>Fungi</taxon>
        <taxon>Dikarya</taxon>
        <taxon>Ascomycota</taxon>
        <taxon>Pezizomycotina</taxon>
        <taxon>Sordariomycetes</taxon>
        <taxon>Hypocreomycetidae</taxon>
        <taxon>Hypocreales</taxon>
        <taxon>Nectriaceae</taxon>
        <taxon>Fusarium</taxon>
        <taxon>Fusarium solani species complex</taxon>
    </lineage>
</organism>
<sequence length="264" mass="29365">MAQDTPSTAEEPLTMKHFEPTIRQFVPRPSAQQWRRDCVKKVLKAYESIKSTMTPSTRHELYTYIRTGDWVRSARSPSNYSLFRSLRGRVPTRGHGRLYYPHLFVCHAIWGTEDWVVRLIYEFSAHWGVLFDMDKLTYPKIDDPNKEFLLFLGKTPAKSGGGNQAAMPRNSHTMGSALRQDRGSLPLRPVAAGGAVAPAGKQPPKPVQNTQATGQVANPASQQQNEVGIKQEVCCIDVVNLPRVVQGAVPSVNTKQIQAQQGTA</sequence>